<dbReference type="RefSeq" id="WP_326928516.1">
    <property type="nucleotide sequence ID" value="NZ_CP123443.1"/>
</dbReference>
<reference evidence="10 11" key="1">
    <citation type="submission" date="2023-04" db="EMBL/GenBank/DDBJ databases">
        <title>Spirochaete genome identified in red abalone sample constitutes a novel genus.</title>
        <authorList>
            <person name="Sharma S.P."/>
            <person name="Purcell C.M."/>
            <person name="Hyde J.R."/>
            <person name="Severin A.J."/>
        </authorList>
    </citation>
    <scope>NUCLEOTIDE SEQUENCE [LARGE SCALE GENOMIC DNA]</scope>
    <source>
        <strain evidence="10 11">SP-2023</strain>
    </source>
</reference>
<dbReference type="CDD" id="cd18787">
    <property type="entry name" value="SF2_C_DEAD"/>
    <property type="match status" value="1"/>
</dbReference>
<dbReference type="InterPro" id="IPR014001">
    <property type="entry name" value="Helicase_ATP-bd"/>
</dbReference>
<comment type="similarity">
    <text evidence="5 6">Belongs to the DEAD box helicase family.</text>
</comment>
<keyword evidence="3 6" id="KW-0347">Helicase</keyword>
<evidence type="ECO:0000256" key="4">
    <source>
        <dbReference type="ARBA" id="ARBA00022840"/>
    </source>
</evidence>
<dbReference type="InterPro" id="IPR027417">
    <property type="entry name" value="P-loop_NTPase"/>
</dbReference>
<dbReference type="CDD" id="cd00268">
    <property type="entry name" value="DEADc"/>
    <property type="match status" value="1"/>
</dbReference>
<dbReference type="PANTHER" id="PTHR47959">
    <property type="entry name" value="ATP-DEPENDENT RNA HELICASE RHLE-RELATED"/>
    <property type="match status" value="1"/>
</dbReference>
<evidence type="ECO:0000313" key="10">
    <source>
        <dbReference type="EMBL" id="WGK70306.1"/>
    </source>
</evidence>
<dbReference type="GO" id="GO:0004386">
    <property type="term" value="F:helicase activity"/>
    <property type="evidence" value="ECO:0007669"/>
    <property type="project" value="UniProtKB-KW"/>
</dbReference>
<dbReference type="PANTHER" id="PTHR47959:SF10">
    <property type="entry name" value="ATP-DEPENDENT RNA HELICASE RHLB"/>
    <property type="match status" value="1"/>
</dbReference>
<evidence type="ECO:0000256" key="1">
    <source>
        <dbReference type="ARBA" id="ARBA00022741"/>
    </source>
</evidence>
<dbReference type="InterPro" id="IPR000629">
    <property type="entry name" value="RNA-helicase_DEAD-box_CS"/>
</dbReference>
<feature type="domain" description="Helicase ATP-binding" evidence="8">
    <location>
        <begin position="20"/>
        <end position="241"/>
    </location>
</feature>
<dbReference type="InterPro" id="IPR011545">
    <property type="entry name" value="DEAD/DEAH_box_helicase_dom"/>
</dbReference>
<feature type="domain" description="Helicase C-terminal" evidence="9">
    <location>
        <begin position="277"/>
        <end position="358"/>
    </location>
</feature>
<dbReference type="Pfam" id="PF00271">
    <property type="entry name" value="Helicase_C"/>
    <property type="match status" value="1"/>
</dbReference>
<feature type="region of interest" description="Disordered" evidence="7">
    <location>
        <begin position="398"/>
        <end position="622"/>
    </location>
</feature>
<sequence>MKFEEFPLVPALQKAVAEIGFIDCTPVQEQSFTAYFEGKDIYAQSQTGTGKTAAFMLCGLQELIRRNQAGEDREQGQKPEEELPEFAGDIKMLILSPTRELAEQIEQEGKLLARFLPLQIAAFYGGVGYEKQRTHLSSGVQIITGTPGRIIDLAKSGELPLHHVQVIVLDEADRMLDMGFIDDVRWIMSKLPPTKDRMTMLFSATLTAKVGNLTWEFMRANQVAEIIIEPEQITTENVEQELYHVSNREKLRLLLSLIKKLEPESALIFCNTKSGASFLERRLRDNGYQIKALMGDLPQIKRTQIVGQLKAGKLRFVVATDVASRGLHVDSLPLVINYDLPDEAENYVHRIGRTARAGAAGKAISMACERYVYNLADIERYIENKIPVTWFPEEELIEDQSSGHRNDRSDREYQGNRRERGESRSSSGRPPRSSNSSGSGSRERDGERRGRRQSEGSRDRSREGGGSGGKTSSGRRSNLPKEPPKDKDERLKYYQQKYGENFGVEDGSKPTANTSHSRDGANRRRPQRSSNNGSSNGNGGDKGRNNDNGNNRNDSRPNRGQNRNQNGRKYSERSPRRSSVPQEQRQNSQPRPISTPENTGKQGTPAKPGKKPGLLQRLFGRK</sequence>
<feature type="compositionally biased region" description="Basic and acidic residues" evidence="7">
    <location>
        <begin position="482"/>
        <end position="492"/>
    </location>
</feature>
<dbReference type="SUPFAM" id="SSF52540">
    <property type="entry name" value="P-loop containing nucleoside triphosphate hydrolases"/>
    <property type="match status" value="1"/>
</dbReference>
<accession>A0ABY8MK96</accession>
<proteinExistence type="inferred from homology"/>
<dbReference type="PROSITE" id="PS00039">
    <property type="entry name" value="DEAD_ATP_HELICASE"/>
    <property type="match status" value="1"/>
</dbReference>
<evidence type="ECO:0000313" key="11">
    <source>
        <dbReference type="Proteomes" id="UP001228690"/>
    </source>
</evidence>
<dbReference type="InterPro" id="IPR044742">
    <property type="entry name" value="DEAD/DEAH_RhlB"/>
</dbReference>
<organism evidence="10 11">
    <name type="scientific">Candidatus Haliotispira prima</name>
    <dbReference type="NCBI Taxonomy" id="3034016"/>
    <lineage>
        <taxon>Bacteria</taxon>
        <taxon>Pseudomonadati</taxon>
        <taxon>Spirochaetota</taxon>
        <taxon>Spirochaetia</taxon>
        <taxon>Spirochaetales</taxon>
        <taxon>Spirochaetaceae</taxon>
        <taxon>Candidatus Haliotispira</taxon>
    </lineage>
</organism>
<dbReference type="EMBL" id="CP123443">
    <property type="protein sequence ID" value="WGK70306.1"/>
    <property type="molecule type" value="Genomic_DNA"/>
</dbReference>
<dbReference type="Pfam" id="PF00270">
    <property type="entry name" value="DEAD"/>
    <property type="match status" value="1"/>
</dbReference>
<evidence type="ECO:0000259" key="9">
    <source>
        <dbReference type="SMART" id="SM00490"/>
    </source>
</evidence>
<evidence type="ECO:0000256" key="6">
    <source>
        <dbReference type="RuleBase" id="RU000492"/>
    </source>
</evidence>
<dbReference type="Gene3D" id="3.40.50.300">
    <property type="entry name" value="P-loop containing nucleotide triphosphate hydrolases"/>
    <property type="match status" value="2"/>
</dbReference>
<evidence type="ECO:0000256" key="5">
    <source>
        <dbReference type="ARBA" id="ARBA00038437"/>
    </source>
</evidence>
<dbReference type="InterPro" id="IPR001650">
    <property type="entry name" value="Helicase_C-like"/>
</dbReference>
<feature type="compositionally biased region" description="Basic and acidic residues" evidence="7">
    <location>
        <begin position="401"/>
        <end position="423"/>
    </location>
</feature>
<dbReference type="Proteomes" id="UP001228690">
    <property type="component" value="Chromosome"/>
</dbReference>
<evidence type="ECO:0000256" key="7">
    <source>
        <dbReference type="SAM" id="MobiDB-lite"/>
    </source>
</evidence>
<feature type="compositionally biased region" description="Low complexity" evidence="7">
    <location>
        <begin position="424"/>
        <end position="440"/>
    </location>
</feature>
<keyword evidence="4 6" id="KW-0067">ATP-binding</keyword>
<protein>
    <submittedName>
        <fullName evidence="10">DEAD/DEAH box helicase</fullName>
    </submittedName>
</protein>
<evidence type="ECO:0000256" key="3">
    <source>
        <dbReference type="ARBA" id="ARBA00022806"/>
    </source>
</evidence>
<keyword evidence="2 6" id="KW-0378">Hydrolase</keyword>
<keyword evidence="1 6" id="KW-0547">Nucleotide-binding</keyword>
<feature type="compositionally biased region" description="Basic and acidic residues" evidence="7">
    <location>
        <begin position="441"/>
        <end position="463"/>
    </location>
</feature>
<evidence type="ECO:0000259" key="8">
    <source>
        <dbReference type="SMART" id="SM00487"/>
    </source>
</evidence>
<feature type="compositionally biased region" description="Low complexity" evidence="7">
    <location>
        <begin position="546"/>
        <end position="568"/>
    </location>
</feature>
<feature type="compositionally biased region" description="Polar residues" evidence="7">
    <location>
        <begin position="577"/>
        <end position="602"/>
    </location>
</feature>
<evidence type="ECO:0000256" key="2">
    <source>
        <dbReference type="ARBA" id="ARBA00022801"/>
    </source>
</evidence>
<dbReference type="SMART" id="SM00487">
    <property type="entry name" value="DEXDc"/>
    <property type="match status" value="1"/>
</dbReference>
<gene>
    <name evidence="10" type="ORF">P0082_05450</name>
</gene>
<dbReference type="SMART" id="SM00490">
    <property type="entry name" value="HELICc"/>
    <property type="match status" value="1"/>
</dbReference>
<name>A0ABY8MK96_9SPIO</name>
<dbReference type="InterPro" id="IPR050079">
    <property type="entry name" value="DEAD_box_RNA_helicase"/>
</dbReference>
<keyword evidence="11" id="KW-1185">Reference proteome</keyword>